<sequence length="152" mass="17635">MKLFLLLCLFGISFSAPTTYRASEIVKLPTALTEKVTFNNQRTYSYTNWFFCTTYWNTYTNTLVVVNGRWSQTAKPPRAGAVAIPTVPFYETSQTTERSHFDYGRVEYESVMCATFEHVKRDIHSYAAKLSKPQRRRVTYAVTIFKWDPPSN</sequence>
<evidence type="ECO:0000313" key="1">
    <source>
        <dbReference type="EMBL" id="QWN56348.1"/>
    </source>
</evidence>
<gene>
    <name evidence="1" type="primary">NS8</name>
</gene>
<reference evidence="1" key="1">
    <citation type="journal article" date="2021" name="Cell">
        <title>Identification of novel bat coronaviruses sheds light on the evolutionary origins of SARS-CoV-2 and related viruses.</title>
        <authorList>
            <person name="Zhou H."/>
            <person name="Ji J."/>
            <person name="Chen X."/>
            <person name="Bi Y."/>
            <person name="Li J."/>
            <person name="Wang Q."/>
            <person name="Hu T."/>
            <person name="Song H."/>
            <person name="Zhao R."/>
            <person name="Chen Y."/>
            <person name="Cui M."/>
            <person name="Zhang Y."/>
            <person name="Hughes A.C."/>
            <person name="Holmes E.C."/>
            <person name="Shi W."/>
        </authorList>
    </citation>
    <scope>NUCLEOTIDE SEQUENCE</scope>
    <source>
        <strain evidence="1">Bat/Yunnan/HpYN13/2019</strain>
    </source>
</reference>
<dbReference type="EMBL" id="MZ081390">
    <property type="protein sequence ID" value="QWN56348.1"/>
    <property type="molecule type" value="Genomic_RNA"/>
</dbReference>
<protein>
    <submittedName>
        <fullName evidence="1">Nonstructural protein 8</fullName>
    </submittedName>
</protein>
<accession>A0A8F1CXQ2</accession>
<proteinExistence type="predicted"/>
<organism evidence="1">
    <name type="scientific">Alphacoronavirus sp</name>
    <dbReference type="NCBI Taxonomy" id="1906673"/>
    <lineage>
        <taxon>Viruses</taxon>
        <taxon>Riboviria</taxon>
        <taxon>Orthornavirae</taxon>
        <taxon>Pisuviricota</taxon>
        <taxon>Pisoniviricetes</taxon>
        <taxon>Nidovirales</taxon>
        <taxon>Cornidovirineae</taxon>
        <taxon>Coronaviridae</taxon>
        <taxon>Orthocoronavirinae</taxon>
        <taxon>Alphacoronavirus</taxon>
    </lineage>
</organism>
<name>A0A8F1CXQ2_9ALPC</name>